<dbReference type="AlphaFoldDB" id="A0AAW0IIQ8"/>
<comment type="caution">
    <text evidence="1">The sequence shown here is derived from an EMBL/GenBank/DDBJ whole genome shotgun (WGS) entry which is preliminary data.</text>
</comment>
<sequence length="94" mass="10741">MTPKHSRMLEVVLTKTKGLQCLFHPYIHSFMVQTTKYNFQGALQIPSHPHPSGCVISILISLLVDFEMKNSLAFWLYNEKIDGTLMAPDGFEAW</sequence>
<evidence type="ECO:0000313" key="1">
    <source>
        <dbReference type="EMBL" id="KAK7814410.1"/>
    </source>
</evidence>
<dbReference type="Proteomes" id="UP000237347">
    <property type="component" value="Unassembled WGS sequence"/>
</dbReference>
<proteinExistence type="predicted"/>
<dbReference type="EMBL" id="PKMF04001104">
    <property type="protein sequence ID" value="KAK7814410.1"/>
    <property type="molecule type" value="Genomic_DNA"/>
</dbReference>
<reference evidence="1 2" key="1">
    <citation type="journal article" date="2018" name="Sci. Data">
        <title>The draft genome sequence of cork oak.</title>
        <authorList>
            <person name="Ramos A.M."/>
            <person name="Usie A."/>
            <person name="Barbosa P."/>
            <person name="Barros P.M."/>
            <person name="Capote T."/>
            <person name="Chaves I."/>
            <person name="Simoes F."/>
            <person name="Abreu I."/>
            <person name="Carrasquinho I."/>
            <person name="Faro C."/>
            <person name="Guimaraes J.B."/>
            <person name="Mendonca D."/>
            <person name="Nobrega F."/>
            <person name="Rodrigues L."/>
            <person name="Saibo N.J.M."/>
            <person name="Varela M.C."/>
            <person name="Egas C."/>
            <person name="Matos J."/>
            <person name="Miguel C.M."/>
            <person name="Oliveira M.M."/>
            <person name="Ricardo C.P."/>
            <person name="Goncalves S."/>
        </authorList>
    </citation>
    <scope>NUCLEOTIDE SEQUENCE [LARGE SCALE GENOMIC DNA]</scope>
    <source>
        <strain evidence="2">cv. HL8</strain>
    </source>
</reference>
<name>A0AAW0IIQ8_QUESU</name>
<accession>A0AAW0IIQ8</accession>
<protein>
    <submittedName>
        <fullName evidence="1">Uncharacterized protein</fullName>
    </submittedName>
</protein>
<gene>
    <name evidence="1" type="ORF">CFP56_003182</name>
</gene>
<evidence type="ECO:0000313" key="2">
    <source>
        <dbReference type="Proteomes" id="UP000237347"/>
    </source>
</evidence>
<keyword evidence="2" id="KW-1185">Reference proteome</keyword>
<organism evidence="1 2">
    <name type="scientific">Quercus suber</name>
    <name type="common">Cork oak</name>
    <dbReference type="NCBI Taxonomy" id="58331"/>
    <lineage>
        <taxon>Eukaryota</taxon>
        <taxon>Viridiplantae</taxon>
        <taxon>Streptophyta</taxon>
        <taxon>Embryophyta</taxon>
        <taxon>Tracheophyta</taxon>
        <taxon>Spermatophyta</taxon>
        <taxon>Magnoliopsida</taxon>
        <taxon>eudicotyledons</taxon>
        <taxon>Gunneridae</taxon>
        <taxon>Pentapetalae</taxon>
        <taxon>rosids</taxon>
        <taxon>fabids</taxon>
        <taxon>Fagales</taxon>
        <taxon>Fagaceae</taxon>
        <taxon>Quercus</taxon>
    </lineage>
</organism>